<dbReference type="InterPro" id="IPR000727">
    <property type="entry name" value="T_SNARE_dom"/>
</dbReference>
<keyword evidence="7 10" id="KW-0472">Membrane</keyword>
<accession>A0A060SXZ9</accession>
<evidence type="ECO:0000313" key="12">
    <source>
        <dbReference type="EMBL" id="CDP33399.1"/>
    </source>
</evidence>
<dbReference type="PANTHER" id="PTHR12791">
    <property type="entry name" value="GOLGI SNARE BET1-RELATED"/>
    <property type="match status" value="1"/>
</dbReference>
<evidence type="ECO:0000256" key="10">
    <source>
        <dbReference type="SAM" id="Phobius"/>
    </source>
</evidence>
<evidence type="ECO:0000256" key="2">
    <source>
        <dbReference type="ARBA" id="ARBA00022448"/>
    </source>
</evidence>
<evidence type="ECO:0000259" key="11">
    <source>
        <dbReference type="PROSITE" id="PS50192"/>
    </source>
</evidence>
<dbReference type="CDD" id="cd15853">
    <property type="entry name" value="SNARE_Bet1"/>
    <property type="match status" value="1"/>
</dbReference>
<name>A0A060SXZ9_BLAAD</name>
<dbReference type="InterPro" id="IPR039899">
    <property type="entry name" value="BET1_SNARE"/>
</dbReference>
<keyword evidence="2" id="KW-0813">Transport</keyword>
<reference evidence="12" key="2">
    <citation type="submission" date="2014-06" db="EMBL/GenBank/DDBJ databases">
        <title>The complete genome of Blastobotrys (Arxula) adeninivorans LS3 - a yeast of biotechnological interest.</title>
        <authorList>
            <person name="Kunze G."/>
            <person name="Gaillardin C."/>
            <person name="Czernicka M."/>
            <person name="Durrens P."/>
            <person name="Martin T."/>
            <person name="Boer E."/>
            <person name="Gabaldon T."/>
            <person name="Cruz J."/>
            <person name="Talla E."/>
            <person name="Marck C."/>
            <person name="Goffeau A."/>
            <person name="Barbe V."/>
            <person name="Baret P."/>
            <person name="Baronian K."/>
            <person name="Beier S."/>
            <person name="Bleykasten C."/>
            <person name="Bode R."/>
            <person name="Casaregola S."/>
            <person name="Despons L."/>
            <person name="Fairhead C."/>
            <person name="Giersberg M."/>
            <person name="Gierski P."/>
            <person name="Hahnel U."/>
            <person name="Hartmann A."/>
            <person name="Jankowska D."/>
            <person name="Jubin C."/>
            <person name="Jung P."/>
            <person name="Lafontaine I."/>
            <person name="Leh-Louis V."/>
            <person name="Lemaire M."/>
            <person name="Marcet-Houben M."/>
            <person name="Mascher M."/>
            <person name="Morel G."/>
            <person name="Richard G.-F."/>
            <person name="Riechen J."/>
            <person name="Sacerdot C."/>
            <person name="Sarkar A."/>
            <person name="Savel G."/>
            <person name="Schacherer J."/>
            <person name="Sherman D."/>
            <person name="Straub M.-L."/>
            <person name="Stein N."/>
            <person name="Thierry A."/>
            <person name="Trautwein-Schult A."/>
            <person name="Westhof E."/>
            <person name="Worch S."/>
            <person name="Dujon B."/>
            <person name="Souciet J.-L."/>
            <person name="Wincker P."/>
            <person name="Scholz U."/>
            <person name="Neuveglise N."/>
        </authorList>
    </citation>
    <scope>NUCLEOTIDE SEQUENCE</scope>
    <source>
        <strain evidence="12">LS3</strain>
    </source>
</reference>
<dbReference type="PROSITE" id="PS50192">
    <property type="entry name" value="T_SNARE"/>
    <property type="match status" value="1"/>
</dbReference>
<evidence type="ECO:0000256" key="8">
    <source>
        <dbReference type="ARBA" id="ARBA00046280"/>
    </source>
</evidence>
<proteinExistence type="predicted"/>
<evidence type="ECO:0000256" key="6">
    <source>
        <dbReference type="ARBA" id="ARBA00023034"/>
    </source>
</evidence>
<feature type="compositionally biased region" description="Polar residues" evidence="9">
    <location>
        <begin position="16"/>
        <end position="43"/>
    </location>
</feature>
<evidence type="ECO:0000256" key="1">
    <source>
        <dbReference type="ARBA" id="ARBA00004394"/>
    </source>
</evidence>
<dbReference type="SUPFAM" id="SSF58038">
    <property type="entry name" value="SNARE fusion complex"/>
    <property type="match status" value="1"/>
</dbReference>
<protein>
    <submittedName>
        <fullName evidence="12">ARAD1A08536p</fullName>
    </submittedName>
</protein>
<dbReference type="GO" id="GO:0015031">
    <property type="term" value="P:protein transport"/>
    <property type="evidence" value="ECO:0007669"/>
    <property type="project" value="UniProtKB-KW"/>
</dbReference>
<dbReference type="PhylomeDB" id="A0A060SXZ9"/>
<feature type="transmembrane region" description="Helical" evidence="10">
    <location>
        <begin position="131"/>
        <end position="151"/>
    </location>
</feature>
<dbReference type="AlphaFoldDB" id="A0A060SXZ9"/>
<dbReference type="Gene3D" id="1.20.5.110">
    <property type="match status" value="1"/>
</dbReference>
<evidence type="ECO:0000256" key="4">
    <source>
        <dbReference type="ARBA" id="ARBA00022927"/>
    </source>
</evidence>
<dbReference type="EMBL" id="HG937691">
    <property type="protein sequence ID" value="CDP33399.1"/>
    <property type="molecule type" value="Genomic_DNA"/>
</dbReference>
<reference evidence="12" key="1">
    <citation type="submission" date="2014-02" db="EMBL/GenBank/DDBJ databases">
        <authorList>
            <person name="Genoscope - CEA"/>
        </authorList>
    </citation>
    <scope>NUCLEOTIDE SEQUENCE</scope>
    <source>
        <strain evidence="12">LS3</strain>
    </source>
</reference>
<evidence type="ECO:0000256" key="9">
    <source>
        <dbReference type="SAM" id="MobiDB-lite"/>
    </source>
</evidence>
<dbReference type="GO" id="GO:0000139">
    <property type="term" value="C:Golgi membrane"/>
    <property type="evidence" value="ECO:0007669"/>
    <property type="project" value="UniProtKB-SubCell"/>
</dbReference>
<feature type="domain" description="T-SNARE coiled-coil homology" evidence="11">
    <location>
        <begin position="63"/>
        <end position="125"/>
    </location>
</feature>
<feature type="region of interest" description="Disordered" evidence="9">
    <location>
        <begin position="1"/>
        <end position="57"/>
    </location>
</feature>
<keyword evidence="3 10" id="KW-0812">Transmembrane</keyword>
<keyword evidence="5 10" id="KW-1133">Transmembrane helix</keyword>
<evidence type="ECO:0000256" key="7">
    <source>
        <dbReference type="ARBA" id="ARBA00023136"/>
    </source>
</evidence>
<dbReference type="SMART" id="SM00397">
    <property type="entry name" value="t_SNARE"/>
    <property type="match status" value="1"/>
</dbReference>
<comment type="subcellular location">
    <subcellularLocation>
        <location evidence="8">Endomembrane system</location>
        <topology evidence="8">Single-pass type IV membrane protein</topology>
    </subcellularLocation>
    <subcellularLocation>
        <location evidence="1">Golgi apparatus membrane</location>
    </subcellularLocation>
</comment>
<gene>
    <name evidence="12" type="ORF">GNLVRS02_ARAD1A08536g</name>
</gene>
<organism evidence="12">
    <name type="scientific">Blastobotrys adeninivorans</name>
    <name type="common">Yeast</name>
    <name type="synonym">Arxula adeninivorans</name>
    <dbReference type="NCBI Taxonomy" id="409370"/>
    <lineage>
        <taxon>Eukaryota</taxon>
        <taxon>Fungi</taxon>
        <taxon>Dikarya</taxon>
        <taxon>Ascomycota</taxon>
        <taxon>Saccharomycotina</taxon>
        <taxon>Dipodascomycetes</taxon>
        <taxon>Dipodascales</taxon>
        <taxon>Trichomonascaceae</taxon>
        <taxon>Blastobotrys</taxon>
    </lineage>
</organism>
<evidence type="ECO:0000256" key="3">
    <source>
        <dbReference type="ARBA" id="ARBA00022692"/>
    </source>
</evidence>
<keyword evidence="4" id="KW-0653">Protein transport</keyword>
<sequence>MASRYGHQAHQRDTRTQLFATTPTYRASPANSTSSARGPSPSVTPYREATPNSKGQYSDAVLSQLESQNDEQVEGLSAKIKMLKEVTVEIGDKVRADNKLLQNMEESFERAQVKLRGTFGRMMRMAEKSGVGWKAWVGLFFAIFLVFWYVWWM</sequence>
<keyword evidence="6" id="KW-0333">Golgi apparatus</keyword>
<evidence type="ECO:0000256" key="5">
    <source>
        <dbReference type="ARBA" id="ARBA00022989"/>
    </source>
</evidence>